<comment type="caution">
    <text evidence="2">The sequence shown here is derived from an EMBL/GenBank/DDBJ whole genome shotgun (WGS) entry which is preliminary data.</text>
</comment>
<proteinExistence type="predicted"/>
<name>A0A9X4PBX2_9PAST</name>
<feature type="signal peptide" evidence="1">
    <location>
        <begin position="1"/>
        <end position="15"/>
    </location>
</feature>
<reference evidence="2" key="1">
    <citation type="submission" date="2016-03" db="EMBL/GenBank/DDBJ databases">
        <title>Co-evolution between Pasteurellaceae and their hosts.</title>
        <authorList>
            <person name="Hansen M.J."/>
            <person name="Bojesen A.M."/>
            <person name="Planet P."/>
        </authorList>
    </citation>
    <scope>NUCLEOTIDE SEQUENCE</scope>
    <source>
        <strain evidence="2">146/S8/89</strain>
    </source>
</reference>
<accession>A0A9X4PBX2</accession>
<protein>
    <submittedName>
        <fullName evidence="2">Uncharacterized protein</fullName>
    </submittedName>
</protein>
<dbReference type="Proteomes" id="UP001155500">
    <property type="component" value="Unassembled WGS sequence"/>
</dbReference>
<evidence type="ECO:0000313" key="2">
    <source>
        <dbReference type="EMBL" id="MDG6894834.1"/>
    </source>
</evidence>
<gene>
    <name evidence="2" type="ORF">A6A20_04145</name>
</gene>
<keyword evidence="3" id="KW-1185">Reference proteome</keyword>
<feature type="chain" id="PRO_5040858282" evidence="1">
    <location>
        <begin position="16"/>
        <end position="71"/>
    </location>
</feature>
<keyword evidence="1" id="KW-0732">Signal</keyword>
<evidence type="ECO:0000313" key="3">
    <source>
        <dbReference type="Proteomes" id="UP001155500"/>
    </source>
</evidence>
<evidence type="ECO:0000256" key="1">
    <source>
        <dbReference type="SAM" id="SignalP"/>
    </source>
</evidence>
<dbReference type="EMBL" id="LWID01000001">
    <property type="protein sequence ID" value="MDG6894834.1"/>
    <property type="molecule type" value="Genomic_DNA"/>
</dbReference>
<sequence>MILSMALFFSSFVYADNWDSAYLDSQECRYPYCRCIYTVGGSGGFKFNITVRKSFCSSIIYVDLERGVWKD</sequence>
<organism evidence="2 3">
    <name type="scientific">Volucribacter amazonae</name>
    <dbReference type="NCBI Taxonomy" id="256731"/>
    <lineage>
        <taxon>Bacteria</taxon>
        <taxon>Pseudomonadati</taxon>
        <taxon>Pseudomonadota</taxon>
        <taxon>Gammaproteobacteria</taxon>
        <taxon>Pasteurellales</taxon>
        <taxon>Pasteurellaceae</taxon>
        <taxon>Volucribacter</taxon>
    </lineage>
</organism>
<dbReference type="AlphaFoldDB" id="A0A9X4PBX2"/>